<keyword evidence="6 7" id="KW-0012">Acyltransferase</keyword>
<evidence type="ECO:0000256" key="6">
    <source>
        <dbReference type="ARBA" id="ARBA00023315"/>
    </source>
</evidence>
<reference evidence="7 8" key="1">
    <citation type="submission" date="2013-03" db="EMBL/GenBank/DDBJ databases">
        <authorList>
            <person name="Linke B."/>
        </authorList>
    </citation>
    <scope>NUCLEOTIDE SEQUENCE [LARGE SCALE GENOMIC DNA]</scope>
    <source>
        <strain evidence="7 8">B13</strain>
    </source>
</reference>
<keyword evidence="5" id="KW-0472">Membrane</keyword>
<sequence length="295" mass="33049">MEKFKGALVVGFLRLFAMLPWRAVGALGAGIGWLMWKLPNRSREIVRINLTHCFPELSPAEREKLVGRSLMDIGKTLTESACAWIWPPQKSLQYIREVEGMEVLEEALASGDGVVGITSHLGNWEVLNHFYCSYAKPIIFYRPPKLKAVDELLKKQRVQLGNRVAPSTPEGIISVIKEVKRGGCVGIPCDPEPDLGSGLFVPYLGTTALTSKFVPSLLARGKARGVFFHAVRLPDGSGYKVILEAAPADMYDKDMEVSVAALSRELARYVRDYPSQYMWTMKRFKKRPEGEAKWY</sequence>
<organism evidence="7 8">
    <name type="scientific">Pseudomonas knackmussii (strain DSM 6978 / CCUG 54928 / LMG 23759 / B13)</name>
    <dbReference type="NCBI Taxonomy" id="1301098"/>
    <lineage>
        <taxon>Bacteria</taxon>
        <taxon>Pseudomonadati</taxon>
        <taxon>Pseudomonadota</taxon>
        <taxon>Gammaproteobacteria</taxon>
        <taxon>Pseudomonadales</taxon>
        <taxon>Pseudomonadaceae</taxon>
        <taxon>Pseudomonas</taxon>
    </lineage>
</organism>
<dbReference type="STRING" id="1301098.PKB_0011"/>
<keyword evidence="3" id="KW-0997">Cell inner membrane</keyword>
<dbReference type="CDD" id="cd07984">
    <property type="entry name" value="LPLAT_LABLAT-like"/>
    <property type="match status" value="1"/>
</dbReference>
<dbReference type="GO" id="GO:0016746">
    <property type="term" value="F:acyltransferase activity"/>
    <property type="evidence" value="ECO:0007669"/>
    <property type="project" value="UniProtKB-KW"/>
</dbReference>
<dbReference type="AlphaFoldDB" id="A0A024H9H8"/>
<accession>A0A024H9H8</accession>
<evidence type="ECO:0000313" key="8">
    <source>
        <dbReference type="Proteomes" id="UP000025241"/>
    </source>
</evidence>
<dbReference type="eggNOG" id="COG1560">
    <property type="taxonomic scope" value="Bacteria"/>
</dbReference>
<dbReference type="PANTHER" id="PTHR30606">
    <property type="entry name" value="LIPID A BIOSYNTHESIS LAUROYL ACYLTRANSFERASE"/>
    <property type="match status" value="1"/>
</dbReference>
<protein>
    <submittedName>
        <fullName evidence="7">Lipid A biosynthesis lauroyl acyltransferase</fullName>
    </submittedName>
</protein>
<dbReference type="PIRSF" id="PIRSF026649">
    <property type="entry name" value="MsbB"/>
    <property type="match status" value="1"/>
</dbReference>
<gene>
    <name evidence="7" type="ORF">PKB_0011</name>
</gene>
<dbReference type="InterPro" id="IPR004960">
    <property type="entry name" value="LipA_acyltrans"/>
</dbReference>
<dbReference type="EMBL" id="HG322950">
    <property type="protein sequence ID" value="CDF81390.1"/>
    <property type="molecule type" value="Genomic_DNA"/>
</dbReference>
<dbReference type="NCBIfam" id="NF004190">
    <property type="entry name" value="PRK05645.1"/>
    <property type="match status" value="1"/>
</dbReference>
<reference evidence="7 8" key="2">
    <citation type="submission" date="2014-05" db="EMBL/GenBank/DDBJ databases">
        <title>Genome sequence of the 3-chlorobenzoate degrading bacterium Pseudomonas knackmussii B13 shows multiple evidence for horizontal gene transfer.</title>
        <authorList>
            <person name="Miyazaki R."/>
            <person name="Bertelli C."/>
            <person name="Falquet L."/>
            <person name="Robinson-Rechavi M."/>
            <person name="Gharib W."/>
            <person name="Roy S."/>
            <person name="Van der Meer J.R."/>
        </authorList>
    </citation>
    <scope>NUCLEOTIDE SEQUENCE [LARGE SCALE GENOMIC DNA]</scope>
    <source>
        <strain evidence="7 8">B13</strain>
    </source>
</reference>
<keyword evidence="8" id="KW-1185">Reference proteome</keyword>
<evidence type="ECO:0000256" key="1">
    <source>
        <dbReference type="ARBA" id="ARBA00004533"/>
    </source>
</evidence>
<comment type="subcellular location">
    <subcellularLocation>
        <location evidence="1">Cell inner membrane</location>
    </subcellularLocation>
</comment>
<dbReference type="RefSeq" id="WP_043247971.1">
    <property type="nucleotide sequence ID" value="NZ_HG322950.1"/>
</dbReference>
<dbReference type="GO" id="GO:0009247">
    <property type="term" value="P:glycolipid biosynthetic process"/>
    <property type="evidence" value="ECO:0007669"/>
    <property type="project" value="UniProtKB-ARBA"/>
</dbReference>
<dbReference type="HOGENOM" id="CLU_049421_0_0_6"/>
<evidence type="ECO:0000256" key="5">
    <source>
        <dbReference type="ARBA" id="ARBA00023136"/>
    </source>
</evidence>
<proteinExistence type="predicted"/>
<evidence type="ECO:0000256" key="2">
    <source>
        <dbReference type="ARBA" id="ARBA00022475"/>
    </source>
</evidence>
<dbReference type="KEGG" id="pkc:PKB_0011"/>
<keyword evidence="2" id="KW-1003">Cell membrane</keyword>
<dbReference type="GO" id="GO:0005886">
    <property type="term" value="C:plasma membrane"/>
    <property type="evidence" value="ECO:0007669"/>
    <property type="project" value="UniProtKB-SubCell"/>
</dbReference>
<dbReference type="PATRIC" id="fig|1301098.3.peg.12"/>
<evidence type="ECO:0000256" key="3">
    <source>
        <dbReference type="ARBA" id="ARBA00022519"/>
    </source>
</evidence>
<dbReference type="Proteomes" id="UP000025241">
    <property type="component" value="Chromosome I"/>
</dbReference>
<evidence type="ECO:0000313" key="7">
    <source>
        <dbReference type="EMBL" id="CDF81390.1"/>
    </source>
</evidence>
<name>A0A024H9H8_PSEKB</name>
<dbReference type="Pfam" id="PF03279">
    <property type="entry name" value="Lip_A_acyltrans"/>
    <property type="match status" value="1"/>
</dbReference>
<dbReference type="PANTHER" id="PTHR30606:SF10">
    <property type="entry name" value="PHOSPHATIDYLINOSITOL MANNOSIDE ACYLTRANSFERASE"/>
    <property type="match status" value="1"/>
</dbReference>
<dbReference type="OrthoDB" id="9803456at2"/>
<keyword evidence="4 7" id="KW-0808">Transferase</keyword>
<evidence type="ECO:0000256" key="4">
    <source>
        <dbReference type="ARBA" id="ARBA00022679"/>
    </source>
</evidence>